<name>A0A645HYQ0_9ZZZZ</name>
<reference evidence="1" key="1">
    <citation type="submission" date="2019-08" db="EMBL/GenBank/DDBJ databases">
        <authorList>
            <person name="Kucharzyk K."/>
            <person name="Murdoch R.W."/>
            <person name="Higgins S."/>
            <person name="Loffler F."/>
        </authorList>
    </citation>
    <scope>NUCLEOTIDE SEQUENCE</scope>
</reference>
<proteinExistence type="predicted"/>
<dbReference type="AntiFam" id="ANF00095">
    <property type="entry name" value="Shadow ORF (opposite ABC transporters)"/>
</dbReference>
<organism evidence="1">
    <name type="scientific">bioreactor metagenome</name>
    <dbReference type="NCBI Taxonomy" id="1076179"/>
    <lineage>
        <taxon>unclassified sequences</taxon>
        <taxon>metagenomes</taxon>
        <taxon>ecological metagenomes</taxon>
    </lineage>
</organism>
<evidence type="ECO:0000313" key="1">
    <source>
        <dbReference type="EMBL" id="MPN44030.1"/>
    </source>
</evidence>
<dbReference type="AntiFam" id="ANF00142">
    <property type="entry name" value="Shadow ORF (opposite yadG)"/>
</dbReference>
<gene>
    <name evidence="1" type="ORF">SDC9_191591</name>
</gene>
<dbReference type="AlphaFoldDB" id="A0A645HYQ0"/>
<dbReference type="EMBL" id="VSSQ01102833">
    <property type="protein sequence ID" value="MPN44030.1"/>
    <property type="molecule type" value="Genomic_DNA"/>
</dbReference>
<accession>A0A645HYQ0</accession>
<protein>
    <submittedName>
        <fullName evidence="1">Uncharacterized protein</fullName>
    </submittedName>
</protein>
<sequence length="67" mass="7434">MHLVVETAQPFPQFLAHLGVQGAERLVQQQHLRLHGQRTGQSHPLTLAAGQLGRQPVGELPQMHQVE</sequence>
<comment type="caution">
    <text evidence="1">The sequence shown here is derived from an EMBL/GenBank/DDBJ whole genome shotgun (WGS) entry which is preliminary data.</text>
</comment>